<gene>
    <name evidence="2" type="ORF">V6257_18610</name>
</gene>
<dbReference type="SUPFAM" id="SSF52540">
    <property type="entry name" value="P-loop containing nucleoside triphosphate hydrolases"/>
    <property type="match status" value="1"/>
</dbReference>
<sequence length="452" mass="51808">MLSSIFIQNFKLFTDSKFTLNSEFNLIVGVNGCGKSSLLKSVAISLAGWANAYIKSNNNLRPIEFDEIREIESNGRFDKAQTTRIEALGEFPIINRFNTFTYGKVKWARTRFEGNNETYISGTIQYQNSGTKTYNGKEYSLNFSTLGSDVLNYIEKGTNFDLPLIAFYECDRLWISKDKIDIEDSAKKQYSRFEPYLDCFHTGADDKAIAVWLLKLELAELQKKIKSPMKMAIEYAAKKALESCVGFGFDFDESRVMVRFEDGSSTPFEHLSDGQRTILGLFCDIARRAAILNPHLQESVCEKTQGVVLIDELDLHLHPKWQRRVIEDLRNVFPKIQFICTTHSPFLIQSLRSSDELIMLDGEPLTEYSNKGIEEIAKNMGVNRPDVSVQYELLKEVAHSFLETLDNDRLSPSEFHKKYQTQLAELIKPYSDNPAYQAFLERKYTARTGFEL</sequence>
<dbReference type="SMART" id="SM00382">
    <property type="entry name" value="AAA"/>
    <property type="match status" value="1"/>
</dbReference>
<dbReference type="Gene3D" id="3.40.50.300">
    <property type="entry name" value="P-loop containing nucleotide triphosphate hydrolases"/>
    <property type="match status" value="1"/>
</dbReference>
<keyword evidence="3" id="KW-1185">Reference proteome</keyword>
<proteinExistence type="predicted"/>
<comment type="caution">
    <text evidence="2">The sequence shown here is derived from an EMBL/GenBank/DDBJ whole genome shotgun (WGS) entry which is preliminary data.</text>
</comment>
<protein>
    <submittedName>
        <fullName evidence="2">AAA family ATPase</fullName>
    </submittedName>
</protein>
<feature type="domain" description="AAA+ ATPase" evidence="1">
    <location>
        <begin position="21"/>
        <end position="363"/>
    </location>
</feature>
<dbReference type="InterPro" id="IPR003593">
    <property type="entry name" value="AAA+_ATPase"/>
</dbReference>
<dbReference type="InterPro" id="IPR051396">
    <property type="entry name" value="Bact_Antivir_Def_Nuclease"/>
</dbReference>
<accession>A0ABU9H5C6</accession>
<dbReference type="RefSeq" id="WP_341603907.1">
    <property type="nucleotide sequence ID" value="NZ_JBAKAW010000021.1"/>
</dbReference>
<dbReference type="PANTHER" id="PTHR43581:SF2">
    <property type="entry name" value="EXCINUCLEASE ATPASE SUBUNIT"/>
    <property type="match status" value="1"/>
</dbReference>
<reference evidence="2 3" key="1">
    <citation type="submission" date="2024-02" db="EMBL/GenBank/DDBJ databases">
        <title>Bacteria isolated from the canopy kelp, Nereocystis luetkeana.</title>
        <authorList>
            <person name="Pfister C.A."/>
            <person name="Younker I.T."/>
            <person name="Light S.H."/>
        </authorList>
    </citation>
    <scope>NUCLEOTIDE SEQUENCE [LARGE SCALE GENOMIC DNA]</scope>
    <source>
        <strain evidence="2 3">TI.1.03</strain>
    </source>
</reference>
<dbReference type="InterPro" id="IPR041685">
    <property type="entry name" value="AAA_GajA/Old/RecF-like"/>
</dbReference>
<organism evidence="2 3">
    <name type="scientific">Pseudoalteromonas issachenkonii</name>
    <dbReference type="NCBI Taxonomy" id="152297"/>
    <lineage>
        <taxon>Bacteria</taxon>
        <taxon>Pseudomonadati</taxon>
        <taxon>Pseudomonadota</taxon>
        <taxon>Gammaproteobacteria</taxon>
        <taxon>Alteromonadales</taxon>
        <taxon>Pseudoalteromonadaceae</taxon>
        <taxon>Pseudoalteromonas</taxon>
    </lineage>
</organism>
<evidence type="ECO:0000313" key="3">
    <source>
        <dbReference type="Proteomes" id="UP001371391"/>
    </source>
</evidence>
<evidence type="ECO:0000259" key="1">
    <source>
        <dbReference type="SMART" id="SM00382"/>
    </source>
</evidence>
<dbReference type="InterPro" id="IPR027417">
    <property type="entry name" value="P-loop_NTPase"/>
</dbReference>
<evidence type="ECO:0000313" key="2">
    <source>
        <dbReference type="EMBL" id="MEL0657039.1"/>
    </source>
</evidence>
<dbReference type="Pfam" id="PF13175">
    <property type="entry name" value="AAA_15"/>
    <property type="match status" value="1"/>
</dbReference>
<dbReference type="Proteomes" id="UP001371391">
    <property type="component" value="Unassembled WGS sequence"/>
</dbReference>
<name>A0ABU9H5C6_9GAMM</name>
<dbReference type="EMBL" id="JBAKAW010000021">
    <property type="protein sequence ID" value="MEL0657039.1"/>
    <property type="molecule type" value="Genomic_DNA"/>
</dbReference>
<dbReference type="PANTHER" id="PTHR43581">
    <property type="entry name" value="ATP/GTP PHOSPHATASE"/>
    <property type="match status" value="1"/>
</dbReference>